<dbReference type="Proteomes" id="UP000467841">
    <property type="component" value="Unassembled WGS sequence"/>
</dbReference>
<reference evidence="1" key="1">
    <citation type="submission" date="2020-01" db="EMBL/GenBank/DDBJ databases">
        <authorList>
            <person name="Mishra B."/>
        </authorList>
    </citation>
    <scope>NUCLEOTIDE SEQUENCE [LARGE SCALE GENOMIC DNA]</scope>
</reference>
<proteinExistence type="predicted"/>
<dbReference type="OrthoDB" id="1113374at2759"/>
<sequence>MRQSTPRLICSRIRLPEFHNKEESDVKLYQQSCWKLTSLIRNGSRGGRRKQSFQATLTDTMAGFREFQRQSLQQMRPNSFDQEDYDECEMAIKIFESMEVQKNTGFYWACIQAFKDERFWRKYFIVEPNILTMISYSFCKL</sequence>
<accession>A0A6D2J9R2</accession>
<gene>
    <name evidence="1" type="ORF">MERR_LOCUS23610</name>
</gene>
<evidence type="ECO:0000313" key="1">
    <source>
        <dbReference type="EMBL" id="CAA7036375.1"/>
    </source>
</evidence>
<protein>
    <submittedName>
        <fullName evidence="1">Uncharacterized protein</fullName>
    </submittedName>
</protein>
<comment type="caution">
    <text evidence="1">The sequence shown here is derived from an EMBL/GenBank/DDBJ whole genome shotgun (WGS) entry which is preliminary data.</text>
</comment>
<organism evidence="1 2">
    <name type="scientific">Microthlaspi erraticum</name>
    <dbReference type="NCBI Taxonomy" id="1685480"/>
    <lineage>
        <taxon>Eukaryota</taxon>
        <taxon>Viridiplantae</taxon>
        <taxon>Streptophyta</taxon>
        <taxon>Embryophyta</taxon>
        <taxon>Tracheophyta</taxon>
        <taxon>Spermatophyta</taxon>
        <taxon>Magnoliopsida</taxon>
        <taxon>eudicotyledons</taxon>
        <taxon>Gunneridae</taxon>
        <taxon>Pentapetalae</taxon>
        <taxon>rosids</taxon>
        <taxon>malvids</taxon>
        <taxon>Brassicales</taxon>
        <taxon>Brassicaceae</taxon>
        <taxon>Coluteocarpeae</taxon>
        <taxon>Microthlaspi</taxon>
    </lineage>
</organism>
<dbReference type="AlphaFoldDB" id="A0A6D2J9R2"/>
<name>A0A6D2J9R2_9BRAS</name>
<dbReference type="EMBL" id="CACVBM020001163">
    <property type="protein sequence ID" value="CAA7036375.1"/>
    <property type="molecule type" value="Genomic_DNA"/>
</dbReference>
<keyword evidence="2" id="KW-1185">Reference proteome</keyword>
<evidence type="ECO:0000313" key="2">
    <source>
        <dbReference type="Proteomes" id="UP000467841"/>
    </source>
</evidence>